<dbReference type="InterPro" id="IPR004638">
    <property type="entry name" value="EmrB-like"/>
</dbReference>
<dbReference type="InterPro" id="IPR036259">
    <property type="entry name" value="MFS_trans_sf"/>
</dbReference>
<feature type="transmembrane region" description="Helical" evidence="8">
    <location>
        <begin position="328"/>
        <end position="350"/>
    </location>
</feature>
<dbReference type="PANTHER" id="PTHR23501:SF197">
    <property type="entry name" value="COMD"/>
    <property type="match status" value="1"/>
</dbReference>
<dbReference type="AlphaFoldDB" id="A0A7W9KHS5"/>
<comment type="similarity">
    <text evidence="2">Belongs to the major facilitator superfamily. TCR/Tet family.</text>
</comment>
<dbReference type="PROSITE" id="PS50850">
    <property type="entry name" value="MFS"/>
    <property type="match status" value="1"/>
</dbReference>
<evidence type="ECO:0000256" key="8">
    <source>
        <dbReference type="SAM" id="Phobius"/>
    </source>
</evidence>
<evidence type="ECO:0000256" key="5">
    <source>
        <dbReference type="ARBA" id="ARBA00022692"/>
    </source>
</evidence>
<dbReference type="FunFam" id="1.20.1720.10:FF:000004">
    <property type="entry name" value="EmrB/QacA family drug resistance transporter"/>
    <property type="match status" value="1"/>
</dbReference>
<evidence type="ECO:0000256" key="3">
    <source>
        <dbReference type="ARBA" id="ARBA00022448"/>
    </source>
</evidence>
<dbReference type="Gene3D" id="2.60.40.10">
    <property type="entry name" value="Immunoglobulins"/>
    <property type="match status" value="1"/>
</dbReference>
<keyword evidence="11" id="KW-1185">Reference proteome</keyword>
<proteinExistence type="inferred from homology"/>
<dbReference type="Gene3D" id="1.20.1250.20">
    <property type="entry name" value="MFS general substrate transporter like domains"/>
    <property type="match status" value="1"/>
</dbReference>
<dbReference type="EMBL" id="JACHIR010000001">
    <property type="protein sequence ID" value="MBB5892847.1"/>
    <property type="molecule type" value="Genomic_DNA"/>
</dbReference>
<dbReference type="InterPro" id="IPR008969">
    <property type="entry name" value="CarboxyPept-like_regulatory"/>
</dbReference>
<evidence type="ECO:0000259" key="9">
    <source>
        <dbReference type="PROSITE" id="PS50850"/>
    </source>
</evidence>
<dbReference type="PANTHER" id="PTHR23501">
    <property type="entry name" value="MAJOR FACILITATOR SUPERFAMILY"/>
    <property type="match status" value="1"/>
</dbReference>
<feature type="transmembrane region" description="Helical" evidence="8">
    <location>
        <begin position="387"/>
        <end position="406"/>
    </location>
</feature>
<feature type="transmembrane region" description="Helical" evidence="8">
    <location>
        <begin position="291"/>
        <end position="316"/>
    </location>
</feature>
<evidence type="ECO:0000256" key="1">
    <source>
        <dbReference type="ARBA" id="ARBA00004651"/>
    </source>
</evidence>
<dbReference type="CDD" id="cd17502">
    <property type="entry name" value="MFS_Azr1_MDR_like"/>
    <property type="match status" value="1"/>
</dbReference>
<evidence type="ECO:0000256" key="6">
    <source>
        <dbReference type="ARBA" id="ARBA00022989"/>
    </source>
</evidence>
<feature type="transmembrane region" description="Helical" evidence="8">
    <location>
        <begin position="357"/>
        <end position="375"/>
    </location>
</feature>
<accession>A0A7W9KHS5</accession>
<dbReference type="InterPro" id="IPR020846">
    <property type="entry name" value="MFS_dom"/>
</dbReference>
<comment type="caution">
    <text evidence="10">The sequence shown here is derived from an EMBL/GenBank/DDBJ whole genome shotgun (WGS) entry which is preliminary data.</text>
</comment>
<protein>
    <submittedName>
        <fullName evidence="10">EmrB/QacA subfamily drug resistance transporter</fullName>
    </submittedName>
</protein>
<name>A0A7W9KHS5_9PSEU</name>
<dbReference type="InterPro" id="IPR013783">
    <property type="entry name" value="Ig-like_fold"/>
</dbReference>
<feature type="transmembrane region" description="Helical" evidence="8">
    <location>
        <begin position="157"/>
        <end position="177"/>
    </location>
</feature>
<keyword evidence="6 8" id="KW-1133">Transmembrane helix</keyword>
<keyword evidence="3" id="KW-0813">Transport</keyword>
<dbReference type="GO" id="GO:0005886">
    <property type="term" value="C:plasma membrane"/>
    <property type="evidence" value="ECO:0007669"/>
    <property type="project" value="UniProtKB-SubCell"/>
</dbReference>
<comment type="subcellular location">
    <subcellularLocation>
        <location evidence="1">Cell membrane</location>
        <topology evidence="1">Multi-pass membrane protein</topology>
    </subcellularLocation>
</comment>
<dbReference type="Pfam" id="PF07690">
    <property type="entry name" value="MFS_1"/>
    <property type="match status" value="1"/>
</dbReference>
<dbReference type="Gene3D" id="2.60.40.1120">
    <property type="entry name" value="Carboxypeptidase-like, regulatory domain"/>
    <property type="match status" value="2"/>
</dbReference>
<dbReference type="SUPFAM" id="SSF49464">
    <property type="entry name" value="Carboxypeptidase regulatory domain-like"/>
    <property type="match status" value="2"/>
</dbReference>
<keyword evidence="5 8" id="KW-0812">Transmembrane</keyword>
<dbReference type="InterPro" id="IPR011701">
    <property type="entry name" value="MFS"/>
</dbReference>
<dbReference type="GO" id="GO:0022857">
    <property type="term" value="F:transmembrane transporter activity"/>
    <property type="evidence" value="ECO:0007669"/>
    <property type="project" value="InterPro"/>
</dbReference>
<reference evidence="10 11" key="1">
    <citation type="submission" date="2020-08" db="EMBL/GenBank/DDBJ databases">
        <title>Sequencing the genomes of 1000 actinobacteria strains.</title>
        <authorList>
            <person name="Klenk H.-P."/>
        </authorList>
    </citation>
    <scope>NUCLEOTIDE SEQUENCE [LARGE SCALE GENOMIC DNA]</scope>
    <source>
        <strain evidence="10 11">DSM 43851</strain>
    </source>
</reference>
<dbReference type="RefSeq" id="WP_184863832.1">
    <property type="nucleotide sequence ID" value="NZ_BAAAWY010000001.1"/>
</dbReference>
<gene>
    <name evidence="10" type="ORF">BJ998_004043</name>
</gene>
<feature type="transmembrane region" description="Helical" evidence="8">
    <location>
        <begin position="418"/>
        <end position="443"/>
    </location>
</feature>
<feature type="domain" description="Major facilitator superfamily (MFS) profile" evidence="9">
    <location>
        <begin position="30"/>
        <end position="546"/>
    </location>
</feature>
<dbReference type="Proteomes" id="UP000585638">
    <property type="component" value="Unassembled WGS sequence"/>
</dbReference>
<dbReference type="SUPFAM" id="SSF49478">
    <property type="entry name" value="Cna protein B-type domain"/>
    <property type="match status" value="1"/>
</dbReference>
<dbReference type="GO" id="GO:0005975">
    <property type="term" value="P:carbohydrate metabolic process"/>
    <property type="evidence" value="ECO:0007669"/>
    <property type="project" value="UniProtKB-ARBA"/>
</dbReference>
<feature type="transmembrane region" description="Helical" evidence="8">
    <location>
        <begin position="189"/>
        <end position="210"/>
    </location>
</feature>
<organism evidence="10 11">
    <name type="scientific">Kutzneria kofuensis</name>
    <dbReference type="NCBI Taxonomy" id="103725"/>
    <lineage>
        <taxon>Bacteria</taxon>
        <taxon>Bacillati</taxon>
        <taxon>Actinomycetota</taxon>
        <taxon>Actinomycetes</taxon>
        <taxon>Pseudonocardiales</taxon>
        <taxon>Pseudonocardiaceae</taxon>
        <taxon>Kutzneria</taxon>
    </lineage>
</organism>
<dbReference type="Gene3D" id="1.20.1720.10">
    <property type="entry name" value="Multidrug resistance protein D"/>
    <property type="match status" value="1"/>
</dbReference>
<feature type="transmembrane region" description="Helical" evidence="8">
    <location>
        <begin position="222"/>
        <end position="241"/>
    </location>
</feature>
<keyword evidence="7 8" id="KW-0472">Membrane</keyword>
<feature type="transmembrane region" description="Helical" evidence="8">
    <location>
        <begin position="253"/>
        <end position="271"/>
    </location>
</feature>
<evidence type="ECO:0000256" key="7">
    <source>
        <dbReference type="ARBA" id="ARBA00023136"/>
    </source>
</evidence>
<evidence type="ECO:0000256" key="2">
    <source>
        <dbReference type="ARBA" id="ARBA00007520"/>
    </source>
</evidence>
<feature type="transmembrane region" description="Helical" evidence="8">
    <location>
        <begin position="95"/>
        <end position="117"/>
    </location>
</feature>
<evidence type="ECO:0000313" key="11">
    <source>
        <dbReference type="Proteomes" id="UP000585638"/>
    </source>
</evidence>
<evidence type="ECO:0000256" key="4">
    <source>
        <dbReference type="ARBA" id="ARBA00022475"/>
    </source>
</evidence>
<dbReference type="SUPFAM" id="SSF103473">
    <property type="entry name" value="MFS general substrate transporter"/>
    <property type="match status" value="1"/>
</dbReference>
<sequence>MTSTAAPVAAPTSKAEHVPGTFTHRQILTILSGLMLGMFLAALDQTIVSTAIRTIADQLHGLDQQAWATTAYLITSTIATPLYGKLSDMYGRKPFYLSAIAIFVIGSLACTFATSMYELAAFRAFQGIGAGGLMSLALAIIGDIVPPRERARYQGMFLAVFGTSSVLGPVIGGALAGQSSILGIDGWRWVFLVNVPIGVLAFAVVAVVLNLPRKASNVKRRIDWLGSAFIAIGLVPLLIVAEQGREWGWTSQDAWICYIVGALGLIAFVIAEHYAKDDALIPLRLFRSSVFSLTSVTGVLVGVAMFGGIAMIPQYLQIVKGNTPTQSGLLMLPFVLAMMIASLGSGIITARTGRYKLFPVIGTVLIGAGALLFYRLQWDTSLLEVDIYMAIFGIGLGLCMQTLTLATQNAVPPRDMGVATASATFFRSMGGTVGTAVFLSLLFSTVGDKIKDAFAAIVPTQAFQAAIHTPSVVQDPNNAPLFSALKGGNAGGALQDSSFIQKLNPAILAQPFQEGFTNAMHIVFIGAAIVAAVAFVLTVFTKEVPLRTQSGIQAQAAEEGGIVLTTEPEPAPAPAALASTEPFDTSGRHAMNGNGNGHSHLEGTLGTLAGTPVRGFVRRPDGSPVHAAALTVIDLNGKQVGRTVSAQDGGYDLAAPANGTYVLIASAGSHQPQASTVVVNGAPVNFDVVLTGTGGLVGVVTALGGHPVVEATVTLADVRGEVVGSRSTDAGGSYQFTELVGGEYTLVVSAESFRPTALPVSIGDSGTTRQDVELAGGATLGGVARNDQGQPLADARVTLVAPDGQVVAATTTGSDGQYSFGDLSEGDYTVIASGYPPVAAALRVSAGQETVHDVELGYTE</sequence>
<feature type="transmembrane region" description="Helical" evidence="8">
    <location>
        <begin position="123"/>
        <end position="145"/>
    </location>
</feature>
<evidence type="ECO:0000313" key="10">
    <source>
        <dbReference type="EMBL" id="MBB5892847.1"/>
    </source>
</evidence>
<dbReference type="Pfam" id="PF13620">
    <property type="entry name" value="CarboxypepD_reg"/>
    <property type="match status" value="3"/>
</dbReference>
<dbReference type="NCBIfam" id="TIGR00711">
    <property type="entry name" value="efflux_EmrB"/>
    <property type="match status" value="1"/>
</dbReference>
<feature type="transmembrane region" description="Helical" evidence="8">
    <location>
        <begin position="25"/>
        <end position="43"/>
    </location>
</feature>
<keyword evidence="4" id="KW-1003">Cell membrane</keyword>
<feature type="transmembrane region" description="Helical" evidence="8">
    <location>
        <begin position="519"/>
        <end position="540"/>
    </location>
</feature>